<keyword evidence="1" id="KW-1133">Transmembrane helix</keyword>
<keyword evidence="1" id="KW-0472">Membrane</keyword>
<dbReference type="Proteomes" id="UP000027138">
    <property type="component" value="Unassembled WGS sequence"/>
</dbReference>
<reference evidence="2 3" key="1">
    <citation type="journal article" date="2014" name="PLoS ONE">
        <title>Global Analysis of Gene Expression Profiles in Physic Nut (Jatropha curcas L.) Seedlings Exposed to Salt Stress.</title>
        <authorList>
            <person name="Zhang L."/>
            <person name="Zhang C."/>
            <person name="Wu P."/>
            <person name="Chen Y."/>
            <person name="Li M."/>
            <person name="Jiang H."/>
            <person name="Wu G."/>
        </authorList>
    </citation>
    <scope>NUCLEOTIDE SEQUENCE [LARGE SCALE GENOMIC DNA]</scope>
    <source>
        <strain evidence="3">cv. GZQX0401</strain>
        <tissue evidence="2">Young leaves</tissue>
    </source>
</reference>
<proteinExistence type="predicted"/>
<keyword evidence="3" id="KW-1185">Reference proteome</keyword>
<dbReference type="EMBL" id="KK914240">
    <property type="protein sequence ID" value="KDP44915.1"/>
    <property type="molecule type" value="Genomic_DNA"/>
</dbReference>
<dbReference type="AlphaFoldDB" id="A0A067LJR7"/>
<feature type="transmembrane region" description="Helical" evidence="1">
    <location>
        <begin position="59"/>
        <end position="77"/>
    </location>
</feature>
<name>A0A067LJR7_JATCU</name>
<accession>A0A067LJR7</accession>
<gene>
    <name evidence="2" type="ORF">JCGZ_01415</name>
</gene>
<evidence type="ECO:0000256" key="1">
    <source>
        <dbReference type="SAM" id="Phobius"/>
    </source>
</evidence>
<sequence length="114" mass="12983">MTYMGARSDGSSYDYSVHLTLKGLEIELVRIQTLLTAINLSGEEDSNSDENGFGWKSVFTGYAFGAVFGLAMGYLVFRTRKPAWLLKLIEGEGHPRLKRRINNTCISYQRRRRN</sequence>
<organism evidence="2 3">
    <name type="scientific">Jatropha curcas</name>
    <name type="common">Barbados nut</name>
    <dbReference type="NCBI Taxonomy" id="180498"/>
    <lineage>
        <taxon>Eukaryota</taxon>
        <taxon>Viridiplantae</taxon>
        <taxon>Streptophyta</taxon>
        <taxon>Embryophyta</taxon>
        <taxon>Tracheophyta</taxon>
        <taxon>Spermatophyta</taxon>
        <taxon>Magnoliopsida</taxon>
        <taxon>eudicotyledons</taxon>
        <taxon>Gunneridae</taxon>
        <taxon>Pentapetalae</taxon>
        <taxon>rosids</taxon>
        <taxon>fabids</taxon>
        <taxon>Malpighiales</taxon>
        <taxon>Euphorbiaceae</taxon>
        <taxon>Crotonoideae</taxon>
        <taxon>Jatropheae</taxon>
        <taxon>Jatropha</taxon>
    </lineage>
</organism>
<dbReference type="OrthoDB" id="851187at2759"/>
<evidence type="ECO:0000313" key="2">
    <source>
        <dbReference type="EMBL" id="KDP44915.1"/>
    </source>
</evidence>
<evidence type="ECO:0000313" key="3">
    <source>
        <dbReference type="Proteomes" id="UP000027138"/>
    </source>
</evidence>
<protein>
    <submittedName>
        <fullName evidence="2">Uncharacterized protein</fullName>
    </submittedName>
</protein>
<keyword evidence="1" id="KW-0812">Transmembrane</keyword>